<dbReference type="AlphaFoldDB" id="A0A0P7W5W4"/>
<proteinExistence type="predicted"/>
<name>A0A0P7W5W4_SCLFO</name>
<organism evidence="2 3">
    <name type="scientific">Scleropages formosus</name>
    <name type="common">Asian bonytongue</name>
    <name type="synonym">Osteoglossum formosum</name>
    <dbReference type="NCBI Taxonomy" id="113540"/>
    <lineage>
        <taxon>Eukaryota</taxon>
        <taxon>Metazoa</taxon>
        <taxon>Chordata</taxon>
        <taxon>Craniata</taxon>
        <taxon>Vertebrata</taxon>
        <taxon>Euteleostomi</taxon>
        <taxon>Actinopterygii</taxon>
        <taxon>Neopterygii</taxon>
        <taxon>Teleostei</taxon>
        <taxon>Osteoglossocephala</taxon>
        <taxon>Osteoglossomorpha</taxon>
        <taxon>Osteoglossiformes</taxon>
        <taxon>Osteoglossidae</taxon>
        <taxon>Scleropages</taxon>
    </lineage>
</organism>
<dbReference type="Proteomes" id="UP000034805">
    <property type="component" value="Unassembled WGS sequence"/>
</dbReference>
<gene>
    <name evidence="2" type="ORF">Z043_124199</name>
</gene>
<evidence type="ECO:0000313" key="2">
    <source>
        <dbReference type="EMBL" id="KPP58019.1"/>
    </source>
</evidence>
<dbReference type="EMBL" id="JARO02014874">
    <property type="protein sequence ID" value="KPP58019.1"/>
    <property type="molecule type" value="Genomic_DNA"/>
</dbReference>
<evidence type="ECO:0000256" key="1">
    <source>
        <dbReference type="SAM" id="MobiDB-lite"/>
    </source>
</evidence>
<evidence type="ECO:0000313" key="3">
    <source>
        <dbReference type="Proteomes" id="UP000034805"/>
    </source>
</evidence>
<comment type="caution">
    <text evidence="2">The sequence shown here is derived from an EMBL/GenBank/DDBJ whole genome shotgun (WGS) entry which is preliminary data.</text>
</comment>
<sequence length="83" mass="9070">MTAAPRPRSKKRRKRMVCAARSGCCASDSPSHHHQPDDQAETVPRRCVSRVKGSYGKAVPPHGVFVPETQKRFVPSCSVVTAV</sequence>
<feature type="region of interest" description="Disordered" evidence="1">
    <location>
        <begin position="23"/>
        <end position="44"/>
    </location>
</feature>
<reference evidence="2 3" key="1">
    <citation type="submission" date="2015-08" db="EMBL/GenBank/DDBJ databases">
        <title>The genome of the Asian arowana (Scleropages formosus).</title>
        <authorList>
            <person name="Tan M.H."/>
            <person name="Gan H.M."/>
            <person name="Croft L.J."/>
            <person name="Austin C.M."/>
        </authorList>
    </citation>
    <scope>NUCLEOTIDE SEQUENCE [LARGE SCALE GENOMIC DNA]</scope>
    <source>
        <strain evidence="2">Aro1</strain>
    </source>
</reference>
<accession>A0A0P7W5W4</accession>
<protein>
    <submittedName>
        <fullName evidence="2">Uncharacterized protein</fullName>
    </submittedName>
</protein>